<dbReference type="Proteomes" id="UP000236290">
    <property type="component" value="Unassembled WGS sequence"/>
</dbReference>
<evidence type="ECO:0000313" key="2">
    <source>
        <dbReference type="Proteomes" id="UP000236290"/>
    </source>
</evidence>
<proteinExistence type="predicted"/>
<protein>
    <submittedName>
        <fullName evidence="1">Uncharacterized protein</fullName>
    </submittedName>
</protein>
<sequence>MLHGNEIEQLRGSGTIEATAKILVELRLDSAQVAVFDNEFKGKAVLAKAKKVPLSPQNACIDPPQHVQYQIVIVHIALLVYKRSTRVCLEQQNSRLRMEMNGGVYVFDESPNCHGAGRPPRRTQENVWLTTAQPFLNQSRRCTSANAPSEPSSVRTVVA</sequence>
<evidence type="ECO:0000313" key="1">
    <source>
        <dbReference type="EMBL" id="PNP43482.1"/>
    </source>
</evidence>
<name>A0A2K0TD81_TRIHA</name>
<comment type="caution">
    <text evidence="1">The sequence shown here is derived from an EMBL/GenBank/DDBJ whole genome shotgun (WGS) entry which is preliminary data.</text>
</comment>
<accession>A0A2K0TD81</accession>
<gene>
    <name evidence="1" type="ORF">THARTR1_11123</name>
</gene>
<dbReference type="EMBL" id="MTYI01000352">
    <property type="protein sequence ID" value="PNP43482.1"/>
    <property type="molecule type" value="Genomic_DNA"/>
</dbReference>
<dbReference type="AlphaFoldDB" id="A0A2K0TD81"/>
<reference evidence="1 2" key="1">
    <citation type="submission" date="2017-02" db="EMBL/GenBank/DDBJ databases">
        <title>Genomes of Trichoderma spp. with biocontrol activity.</title>
        <authorList>
            <person name="Gardiner D."/>
            <person name="Kazan K."/>
            <person name="Vos C."/>
            <person name="Harvey P."/>
        </authorList>
    </citation>
    <scope>NUCLEOTIDE SEQUENCE [LARGE SCALE GENOMIC DNA]</scope>
    <source>
        <strain evidence="1 2">Tr1</strain>
    </source>
</reference>
<organism evidence="1 2">
    <name type="scientific">Trichoderma harzianum</name>
    <name type="common">Hypocrea lixii</name>
    <dbReference type="NCBI Taxonomy" id="5544"/>
    <lineage>
        <taxon>Eukaryota</taxon>
        <taxon>Fungi</taxon>
        <taxon>Dikarya</taxon>
        <taxon>Ascomycota</taxon>
        <taxon>Pezizomycotina</taxon>
        <taxon>Sordariomycetes</taxon>
        <taxon>Hypocreomycetidae</taxon>
        <taxon>Hypocreales</taxon>
        <taxon>Hypocreaceae</taxon>
        <taxon>Trichoderma</taxon>
    </lineage>
</organism>